<dbReference type="RefSeq" id="XP_014243127.1">
    <property type="nucleotide sequence ID" value="XM_014387641.2"/>
</dbReference>
<dbReference type="GO" id="GO:0003810">
    <property type="term" value="F:protein-glutamine gamma-glutamyltransferase activity"/>
    <property type="evidence" value="ECO:0007669"/>
    <property type="project" value="InterPro"/>
</dbReference>
<dbReference type="InterPro" id="IPR050779">
    <property type="entry name" value="Transglutaminase"/>
</dbReference>
<dbReference type="RefSeq" id="XP_014243136.1">
    <property type="nucleotide sequence ID" value="XM_014387650.2"/>
</dbReference>
<dbReference type="RefSeq" id="XP_014243145.1">
    <property type="nucleotide sequence ID" value="XM_014387659.2"/>
</dbReference>
<dbReference type="SUPFAM" id="SSF81296">
    <property type="entry name" value="E set domains"/>
    <property type="match status" value="1"/>
</dbReference>
<reference evidence="5" key="1">
    <citation type="submission" date="2022-01" db="UniProtKB">
        <authorList>
            <consortium name="EnsemblMetazoa"/>
        </authorList>
    </citation>
    <scope>IDENTIFICATION</scope>
</reference>
<feature type="compositionally biased region" description="Polar residues" evidence="3">
    <location>
        <begin position="1"/>
        <end position="16"/>
    </location>
</feature>
<dbReference type="InterPro" id="IPR036985">
    <property type="entry name" value="Transglutaminase-like_sf"/>
</dbReference>
<dbReference type="InterPro" id="IPR038765">
    <property type="entry name" value="Papain-like_cys_pep_sf"/>
</dbReference>
<dbReference type="InterPro" id="IPR023608">
    <property type="entry name" value="Transglutaminase_animal"/>
</dbReference>
<dbReference type="EnsemblMetazoa" id="XM_014387641.2">
    <property type="protein sequence ID" value="XP_014243127.1"/>
    <property type="gene ID" value="LOC106663069"/>
</dbReference>
<sequence>MAGNNPRSQRQSLSTRSGKDVTYASVEHMRRSQASTRSEIVPETVLRITSCDEKRDVNHRLHNTFLYELAKRTEPSHLVVRRGQIIYFGLKFNRPVDPEKDSLSIIVKYIDCKNPMVGQCTYSQIPIRLENAKLMKLGSWDAWVNGKLGKEMELRVLPPADCIIGRWSIDIDTKVRFQSDRSTYHFPYLLYMIFNPYCPDDEVYVDSKYLDEYLLTDIGLIYKGSRSPKPTHWVYGQFAKDVIDCCFYLVNNRAKISVGMRSDPVAVTRGLTAVIHSEYQPGVLMGNWSGDYSDGVRPQLWSGSAPILQKFYESPEPVKYGQCWVYAGVMTTVCRCLGIASRAVTCYSCGFGPDDTVSIDAHYFDNPEMAGKKNHRAFWNYHVWTECWMKRSDIGKGEYDGWQVLDASPQFPTSGIICLGPASVNAIKRGMFRTPYDTGFVYHEVNGDIHYWKPGTKKAAKKLVGTNKRSVGWFIGTKGRGSWAIEDVTNLYKHSFETAEEREHKFKQLVAAQQVDNTRYTRNQEFMDVEFTFSVDREVDVGLPIYAELKMKNNHIWKTYLVQAKLAVFPVTHTGETKQILRFEKFEIPIAAKGESTVNITVPYDVYGTAIQADGLFNCACQARIPEVDFDFYDEENIQIVQPTFEIEVPVAIVNEPVTGVAEFLNPLNIPLTNGLIYIQGHFFKEVQKINIGLVPPKQKITITFQLTALTAGEFSIAAKFISDQLEEVEGFARVIARNRRNSEVSVPKIR</sequence>
<dbReference type="GeneID" id="106663069"/>
<proteinExistence type="inferred from homology"/>
<dbReference type="RefSeq" id="XP_014243109.1">
    <property type="nucleotide sequence ID" value="XM_014387623.2"/>
</dbReference>
<dbReference type="PANTHER" id="PTHR11590:SF69">
    <property type="entry name" value="RE08173P"/>
    <property type="match status" value="1"/>
</dbReference>
<dbReference type="PIRSF" id="PIRSF000459">
    <property type="entry name" value="TGM_EBP42"/>
    <property type="match status" value="1"/>
</dbReference>
<dbReference type="InterPro" id="IPR002931">
    <property type="entry name" value="Transglutaminase-like"/>
</dbReference>
<dbReference type="OrthoDB" id="437511at2759"/>
<evidence type="ECO:0000256" key="1">
    <source>
        <dbReference type="ARBA" id="ARBA00005968"/>
    </source>
</evidence>
<evidence type="ECO:0000256" key="3">
    <source>
        <dbReference type="SAM" id="MobiDB-lite"/>
    </source>
</evidence>
<dbReference type="Pfam" id="PF00868">
    <property type="entry name" value="Transglut_N"/>
    <property type="match status" value="1"/>
</dbReference>
<organism evidence="5 6">
    <name type="scientific">Cimex lectularius</name>
    <name type="common">Bed bug</name>
    <name type="synonym">Acanthia lectularia</name>
    <dbReference type="NCBI Taxonomy" id="79782"/>
    <lineage>
        <taxon>Eukaryota</taxon>
        <taxon>Metazoa</taxon>
        <taxon>Ecdysozoa</taxon>
        <taxon>Arthropoda</taxon>
        <taxon>Hexapoda</taxon>
        <taxon>Insecta</taxon>
        <taxon>Pterygota</taxon>
        <taxon>Neoptera</taxon>
        <taxon>Paraneoptera</taxon>
        <taxon>Hemiptera</taxon>
        <taxon>Heteroptera</taxon>
        <taxon>Panheteroptera</taxon>
        <taxon>Cimicomorpha</taxon>
        <taxon>Cimicidae</taxon>
        <taxon>Cimex</taxon>
    </lineage>
</organism>
<dbReference type="Gene3D" id="2.60.40.10">
    <property type="entry name" value="Immunoglobulins"/>
    <property type="match status" value="3"/>
</dbReference>
<dbReference type="Gene3D" id="3.90.260.10">
    <property type="entry name" value="Transglutaminase-like"/>
    <property type="match status" value="1"/>
</dbReference>
<keyword evidence="6" id="KW-1185">Reference proteome</keyword>
<feature type="domain" description="Transglutaminase-like" evidence="4">
    <location>
        <begin position="315"/>
        <end position="409"/>
    </location>
</feature>
<dbReference type="InterPro" id="IPR036238">
    <property type="entry name" value="Transglutaminase_C_sf"/>
</dbReference>
<dbReference type="SUPFAM" id="SSF49309">
    <property type="entry name" value="Transglutaminase, two C-terminal domains"/>
    <property type="match status" value="2"/>
</dbReference>
<accession>A0A8I6RC50</accession>
<dbReference type="AlphaFoldDB" id="A0A8I6RC50"/>
<dbReference type="RefSeq" id="XP_014243100.1">
    <property type="nucleotide sequence ID" value="XM_014387614.2"/>
</dbReference>
<evidence type="ECO:0000259" key="4">
    <source>
        <dbReference type="SMART" id="SM00460"/>
    </source>
</evidence>
<comment type="similarity">
    <text evidence="1">Belongs to the transglutaminase superfamily. Transglutaminase family.</text>
</comment>
<dbReference type="InterPro" id="IPR014756">
    <property type="entry name" value="Ig_E-set"/>
</dbReference>
<dbReference type="EnsemblMetazoa" id="XM_014387650.2">
    <property type="protein sequence ID" value="XP_014243136.1"/>
    <property type="gene ID" value="LOC106663069"/>
</dbReference>
<dbReference type="InterPro" id="IPR001102">
    <property type="entry name" value="Transglutaminase_N"/>
</dbReference>
<evidence type="ECO:0000256" key="2">
    <source>
        <dbReference type="PIRSR" id="PIRSR000459-1"/>
    </source>
</evidence>
<name>A0A8I6RC50_CIMLE</name>
<dbReference type="PROSITE" id="PS00547">
    <property type="entry name" value="TRANSGLUTAMINASES"/>
    <property type="match status" value="1"/>
</dbReference>
<dbReference type="Pfam" id="PF01841">
    <property type="entry name" value="Transglut_core"/>
    <property type="match status" value="1"/>
</dbReference>
<dbReference type="RefSeq" id="XP_014243119.1">
    <property type="nucleotide sequence ID" value="XM_014387633.2"/>
</dbReference>
<evidence type="ECO:0000313" key="6">
    <source>
        <dbReference type="Proteomes" id="UP000494040"/>
    </source>
</evidence>
<feature type="active site" evidence="2">
    <location>
        <position position="382"/>
    </location>
</feature>
<feature type="active site" evidence="2">
    <location>
        <position position="323"/>
    </location>
</feature>
<dbReference type="PANTHER" id="PTHR11590">
    <property type="entry name" value="PROTEIN-GLUTAMINE GAMMA-GLUTAMYLTRANSFERASE"/>
    <property type="match status" value="1"/>
</dbReference>
<dbReference type="SMART" id="SM00460">
    <property type="entry name" value="TGc"/>
    <property type="match status" value="1"/>
</dbReference>
<dbReference type="EnsemblMetazoa" id="XM_014387659.2">
    <property type="protein sequence ID" value="XP_014243145.1"/>
    <property type="gene ID" value="LOC106663069"/>
</dbReference>
<dbReference type="EnsemblMetazoa" id="XM_014387667.2">
    <property type="protein sequence ID" value="XP_014243153.1"/>
    <property type="gene ID" value="LOC106663069"/>
</dbReference>
<dbReference type="SUPFAM" id="SSF54001">
    <property type="entry name" value="Cysteine proteinases"/>
    <property type="match status" value="1"/>
</dbReference>
<dbReference type="InterPro" id="IPR013783">
    <property type="entry name" value="Ig-like_fold"/>
</dbReference>
<dbReference type="KEGG" id="clec:106663069"/>
<protein>
    <recommendedName>
        <fullName evidence="4">Transglutaminase-like domain-containing protein</fullName>
    </recommendedName>
</protein>
<dbReference type="EnsemblMetazoa" id="XM_014387614.2">
    <property type="protein sequence ID" value="XP_014243100.1"/>
    <property type="gene ID" value="LOC106663069"/>
</dbReference>
<dbReference type="Proteomes" id="UP000494040">
    <property type="component" value="Unassembled WGS sequence"/>
</dbReference>
<dbReference type="RefSeq" id="XP_014243153.1">
    <property type="nucleotide sequence ID" value="XM_014387667.2"/>
</dbReference>
<feature type="region of interest" description="Disordered" evidence="3">
    <location>
        <begin position="1"/>
        <end position="36"/>
    </location>
</feature>
<evidence type="ECO:0000313" key="5">
    <source>
        <dbReference type="EnsemblMetazoa" id="XP_014243136.1"/>
    </source>
</evidence>
<feature type="active site" evidence="2">
    <location>
        <position position="406"/>
    </location>
</feature>
<dbReference type="EnsemblMetazoa" id="XM_014387633.2">
    <property type="protein sequence ID" value="XP_014243119.1"/>
    <property type="gene ID" value="LOC106663069"/>
</dbReference>
<dbReference type="InterPro" id="IPR013808">
    <property type="entry name" value="Transglutaminase_AS"/>
</dbReference>
<dbReference type="EnsemblMetazoa" id="XM_014387623.2">
    <property type="protein sequence ID" value="XP_014243109.1"/>
    <property type="gene ID" value="LOC106663069"/>
</dbReference>